<accession>A0A2R5GXF3</accession>
<comment type="similarity">
    <text evidence="1">Belongs to the cycloisomerase 2 family.</text>
</comment>
<reference evidence="2 3" key="1">
    <citation type="submission" date="2017-12" db="EMBL/GenBank/DDBJ databases">
        <title>Sequencing, de novo assembly and annotation of complete genome of a new Thraustochytrid species, strain FCC1311.</title>
        <authorList>
            <person name="Sedici K."/>
            <person name="Godart F."/>
            <person name="Aiese Cigliano R."/>
            <person name="Sanseverino W."/>
            <person name="Barakat M."/>
            <person name="Ortet P."/>
            <person name="Marechal E."/>
            <person name="Cagnac O."/>
            <person name="Amato A."/>
        </authorList>
    </citation>
    <scope>NUCLEOTIDE SEQUENCE [LARGE SCALE GENOMIC DNA]</scope>
</reference>
<protein>
    <recommendedName>
        <fullName evidence="4">6-phosphogluconolactonase</fullName>
    </recommendedName>
</protein>
<dbReference type="Pfam" id="PF10282">
    <property type="entry name" value="Lactonase"/>
    <property type="match status" value="1"/>
</dbReference>
<dbReference type="InterPro" id="IPR019405">
    <property type="entry name" value="Lactonase_7-beta_prop"/>
</dbReference>
<sequence length="381" mass="41179">MELFVGTCYFEIDASGEPALRSVLEKSSQVGADAPQNPSYLALHPTLPVLYSTDELLDSGVVWSYTIDRDAKQLSVLNKVDSLGTSAAFVSVSKDGRFLFVANYAVAASSPAVVFALDEQGRIGEAVSIVSCENVPDVSFPGPNEPRQDIPHPHMSIEDEAATGEERLVLIPDLGSDCVHEVTLNAQGKQTRHEYAFLPGGWGPRHVAIRASDRTRLVVCELTSMLCLVPWKAKRDAQDTTKGPLRDATQAISLLDGSDEPKSDATWTAAAIQLHPNDKFVYCSTRNMGSSTSTGRVTAFRLVDAEDDTGTRAEFVCCMNSGGNVPREMKLDPTGAFLYVAHQDSDNIECFAVDQETGTLCPDKTRSFTFGTPVGLCFSSI</sequence>
<dbReference type="InterPro" id="IPR015943">
    <property type="entry name" value="WD40/YVTN_repeat-like_dom_sf"/>
</dbReference>
<dbReference type="InterPro" id="IPR050282">
    <property type="entry name" value="Cycloisomerase_2"/>
</dbReference>
<dbReference type="Gene3D" id="2.130.10.10">
    <property type="entry name" value="YVTN repeat-like/Quinoprotein amine dehydrogenase"/>
    <property type="match status" value="1"/>
</dbReference>
<dbReference type="OrthoDB" id="9972196at2759"/>
<dbReference type="PANTHER" id="PTHR30344">
    <property type="entry name" value="6-PHOSPHOGLUCONOLACTONASE-RELATED"/>
    <property type="match status" value="1"/>
</dbReference>
<dbReference type="GO" id="GO:0017057">
    <property type="term" value="F:6-phosphogluconolactonase activity"/>
    <property type="evidence" value="ECO:0007669"/>
    <property type="project" value="TreeGrafter"/>
</dbReference>
<keyword evidence="3" id="KW-1185">Reference proteome</keyword>
<dbReference type="InParanoid" id="A0A2R5GXF3"/>
<dbReference type="SUPFAM" id="SSF50974">
    <property type="entry name" value="Nitrous oxide reductase, N-terminal domain"/>
    <property type="match status" value="1"/>
</dbReference>
<dbReference type="EMBL" id="BEYU01000154">
    <property type="protein sequence ID" value="GBG33373.1"/>
    <property type="molecule type" value="Genomic_DNA"/>
</dbReference>
<gene>
    <name evidence="2" type="ORF">FCC1311_095962</name>
</gene>
<dbReference type="PANTHER" id="PTHR30344:SF1">
    <property type="entry name" value="6-PHOSPHOGLUCONOLACTONASE"/>
    <property type="match status" value="1"/>
</dbReference>
<dbReference type="InterPro" id="IPR011045">
    <property type="entry name" value="N2O_reductase_N"/>
</dbReference>
<dbReference type="Proteomes" id="UP000241890">
    <property type="component" value="Unassembled WGS sequence"/>
</dbReference>
<evidence type="ECO:0008006" key="4">
    <source>
        <dbReference type="Google" id="ProtNLM"/>
    </source>
</evidence>
<proteinExistence type="inferred from homology"/>
<name>A0A2R5GXF3_9STRA</name>
<evidence type="ECO:0000256" key="1">
    <source>
        <dbReference type="ARBA" id="ARBA00005564"/>
    </source>
</evidence>
<evidence type="ECO:0000313" key="2">
    <source>
        <dbReference type="EMBL" id="GBG33373.1"/>
    </source>
</evidence>
<evidence type="ECO:0000313" key="3">
    <source>
        <dbReference type="Proteomes" id="UP000241890"/>
    </source>
</evidence>
<dbReference type="AlphaFoldDB" id="A0A2R5GXF3"/>
<comment type="caution">
    <text evidence="2">The sequence shown here is derived from an EMBL/GenBank/DDBJ whole genome shotgun (WGS) entry which is preliminary data.</text>
</comment>
<organism evidence="2 3">
    <name type="scientific">Hondaea fermentalgiana</name>
    <dbReference type="NCBI Taxonomy" id="2315210"/>
    <lineage>
        <taxon>Eukaryota</taxon>
        <taxon>Sar</taxon>
        <taxon>Stramenopiles</taxon>
        <taxon>Bigyra</taxon>
        <taxon>Labyrinthulomycetes</taxon>
        <taxon>Thraustochytrida</taxon>
        <taxon>Thraustochytriidae</taxon>
        <taxon>Hondaea</taxon>
    </lineage>
</organism>